<protein>
    <submittedName>
        <fullName evidence="1">Uncharacterized protein</fullName>
    </submittedName>
</protein>
<accession>A0A2B9EC62</accession>
<dbReference type="EMBL" id="NUHO01000011">
    <property type="protein sequence ID" value="PGM97712.1"/>
    <property type="molecule type" value="Genomic_DNA"/>
</dbReference>
<gene>
    <name evidence="1" type="ORF">CN958_02135</name>
</gene>
<dbReference type="SUPFAM" id="SSF56059">
    <property type="entry name" value="Glutathione synthetase ATP-binding domain-like"/>
    <property type="match status" value="1"/>
</dbReference>
<dbReference type="Proteomes" id="UP000222054">
    <property type="component" value="Unassembled WGS sequence"/>
</dbReference>
<comment type="caution">
    <text evidence="1">The sequence shown here is derived from an EMBL/GenBank/DDBJ whole genome shotgun (WGS) entry which is preliminary data.</text>
</comment>
<organism evidence="1 2">
    <name type="scientific">Bacillus cereus</name>
    <dbReference type="NCBI Taxonomy" id="1396"/>
    <lineage>
        <taxon>Bacteria</taxon>
        <taxon>Bacillati</taxon>
        <taxon>Bacillota</taxon>
        <taxon>Bacilli</taxon>
        <taxon>Bacillales</taxon>
        <taxon>Bacillaceae</taxon>
        <taxon>Bacillus</taxon>
        <taxon>Bacillus cereus group</taxon>
    </lineage>
</organism>
<evidence type="ECO:0000313" key="1">
    <source>
        <dbReference type="EMBL" id="PGM97712.1"/>
    </source>
</evidence>
<name>A0A2B9EC62_BACCE</name>
<evidence type="ECO:0000313" key="2">
    <source>
        <dbReference type="Proteomes" id="UP000222054"/>
    </source>
</evidence>
<dbReference type="AlphaFoldDB" id="A0A2B9EC62"/>
<reference evidence="1 2" key="1">
    <citation type="submission" date="2017-09" db="EMBL/GenBank/DDBJ databases">
        <title>Large-scale bioinformatics analysis of Bacillus genomes uncovers conserved roles of natural products in bacterial physiology.</title>
        <authorList>
            <consortium name="Agbiome Team Llc"/>
            <person name="Bleich R.M."/>
            <person name="Grubbs K.J."/>
            <person name="Santa Maria K.C."/>
            <person name="Allen S.E."/>
            <person name="Farag S."/>
            <person name="Shank E.A."/>
            <person name="Bowers A."/>
        </authorList>
    </citation>
    <scope>NUCLEOTIDE SEQUENCE [LARGE SCALE GENOMIC DNA]</scope>
    <source>
        <strain evidence="1 2">AFS053130</strain>
    </source>
</reference>
<proteinExistence type="predicted"/>
<sequence length="459" mass="52966">MLFKKIESEFHSLVTKNEVGLKETLRKVDQIIQNEGLVFKGKALPFSVQPLAITDEENDYFKRASEILSDSLEIVLDAYEKDTEIREYFSYYSKYEKLININPGYERKIRISRFDCIWNGGYEFKVVEPNACCPGGVVVLGKLKEKWLDLPIIKEITNYYEKKQFLCDTPNGFLNELVSAYREMGGNEEEPQIALVNYAEKYSYELEHIQKYGCEMGYKIIICDLRDLKLDSQGKGLMFNQQPIDIIYNKVDQLELGNEDMKDVIEACERGLVCNVNSYSSMFIGESKMTLALLTDSKFQEKYLSKEQIEMVNKHILWTRKLEETITSFKGEEVNLIPYIIENKDLFVLKVDNSTRGENVFLGKYTNHETWSKIINDNKNENWIVQEYNEIPSVQILECKGENIIKENKKFGIDIFMFGGKYAGIVSRISDKAVINLGQGGYEQPVIALKAIKEEVASI</sequence>
<dbReference type="RefSeq" id="WP_098775667.1">
    <property type="nucleotide sequence ID" value="NZ_NUHO01000011.1"/>
</dbReference>